<proteinExistence type="predicted"/>
<dbReference type="EMBL" id="JAAZSR010000689">
    <property type="protein sequence ID" value="NKX52715.1"/>
    <property type="molecule type" value="Genomic_DNA"/>
</dbReference>
<feature type="non-terminal residue" evidence="1">
    <location>
        <position position="1"/>
    </location>
</feature>
<evidence type="ECO:0000313" key="1">
    <source>
        <dbReference type="EMBL" id="NKX52715.1"/>
    </source>
</evidence>
<comment type="caution">
    <text evidence="1">The sequence shown here is derived from an EMBL/GenBank/DDBJ whole genome shotgun (WGS) entry which is preliminary data.</text>
</comment>
<dbReference type="Proteomes" id="UP000523795">
    <property type="component" value="Unassembled WGS sequence"/>
</dbReference>
<accession>A0ABX1JWZ1</accession>
<protein>
    <submittedName>
        <fullName evidence="1">Alpha/beta hydrolase</fullName>
    </submittedName>
</protein>
<evidence type="ECO:0000313" key="2">
    <source>
        <dbReference type="Proteomes" id="UP000523795"/>
    </source>
</evidence>
<name>A0ABX1JWZ1_9MICC</name>
<dbReference type="Gene3D" id="3.40.50.1820">
    <property type="entry name" value="alpha/beta hydrolase"/>
    <property type="match status" value="1"/>
</dbReference>
<keyword evidence="2" id="KW-1185">Reference proteome</keyword>
<sequence length="37" mass="3711">LCDFVAAEDDGRPLVLLGASIGGMLAYEVAATTGRAS</sequence>
<organism evidence="1 2">
    <name type="scientific">Arthrobacter deserti</name>
    <dbReference type="NCBI Taxonomy" id="1742687"/>
    <lineage>
        <taxon>Bacteria</taxon>
        <taxon>Bacillati</taxon>
        <taxon>Actinomycetota</taxon>
        <taxon>Actinomycetes</taxon>
        <taxon>Micrococcales</taxon>
        <taxon>Micrococcaceae</taxon>
        <taxon>Arthrobacter</taxon>
    </lineage>
</organism>
<reference evidence="1 2" key="1">
    <citation type="submission" date="2020-04" db="EMBL/GenBank/DDBJ databases">
        <authorList>
            <person name="Liu S."/>
        </authorList>
    </citation>
    <scope>NUCLEOTIDE SEQUENCE [LARGE SCALE GENOMIC DNA]</scope>
    <source>
        <strain evidence="1 2">CGMCC 1.15091</strain>
    </source>
</reference>
<dbReference type="GO" id="GO:0016787">
    <property type="term" value="F:hydrolase activity"/>
    <property type="evidence" value="ECO:0007669"/>
    <property type="project" value="UniProtKB-KW"/>
</dbReference>
<dbReference type="InterPro" id="IPR029058">
    <property type="entry name" value="AB_hydrolase_fold"/>
</dbReference>
<gene>
    <name evidence="1" type="ORF">HER39_19495</name>
</gene>
<keyword evidence="1" id="KW-0378">Hydrolase</keyword>
<feature type="non-terminal residue" evidence="1">
    <location>
        <position position="37"/>
    </location>
</feature>
<dbReference type="SUPFAM" id="SSF53474">
    <property type="entry name" value="alpha/beta-Hydrolases"/>
    <property type="match status" value="1"/>
</dbReference>